<feature type="region of interest" description="Disordered" evidence="1">
    <location>
        <begin position="58"/>
        <end position="85"/>
    </location>
</feature>
<gene>
    <name evidence="2" type="ORF">F503_03261</name>
</gene>
<accession>S3BZX5</accession>
<feature type="compositionally biased region" description="Polar residues" evidence="1">
    <location>
        <begin position="72"/>
        <end position="81"/>
    </location>
</feature>
<evidence type="ECO:0000313" key="3">
    <source>
        <dbReference type="Proteomes" id="UP000016923"/>
    </source>
</evidence>
<reference evidence="2 3" key="1">
    <citation type="journal article" date="2013" name="BMC Genomics">
        <title>The genome and transcriptome of the pine saprophyte Ophiostoma piceae, and a comparison with the bark beetle-associated pine pathogen Grosmannia clavigera.</title>
        <authorList>
            <person name="Haridas S."/>
            <person name="Wang Y."/>
            <person name="Lim L."/>
            <person name="Massoumi Alamouti S."/>
            <person name="Jackman S."/>
            <person name="Docking R."/>
            <person name="Robertson G."/>
            <person name="Birol I."/>
            <person name="Bohlmann J."/>
            <person name="Breuil C."/>
        </authorList>
    </citation>
    <scope>NUCLEOTIDE SEQUENCE [LARGE SCALE GENOMIC DNA]</scope>
    <source>
        <strain evidence="2 3">UAMH 11346</strain>
    </source>
</reference>
<dbReference type="Proteomes" id="UP000016923">
    <property type="component" value="Unassembled WGS sequence"/>
</dbReference>
<feature type="compositionally biased region" description="Basic and acidic residues" evidence="1">
    <location>
        <begin position="58"/>
        <end position="67"/>
    </location>
</feature>
<dbReference type="HOGENOM" id="CLU_460110_0_0_1"/>
<evidence type="ECO:0000256" key="1">
    <source>
        <dbReference type="SAM" id="MobiDB-lite"/>
    </source>
</evidence>
<dbReference type="VEuPathDB" id="FungiDB:F503_03261"/>
<dbReference type="OrthoDB" id="5305386at2759"/>
<name>S3BZX5_OPHP1</name>
<keyword evidence="3" id="KW-1185">Reference proteome</keyword>
<organism evidence="2 3">
    <name type="scientific">Ophiostoma piceae (strain UAMH 11346)</name>
    <name type="common">Sap stain fungus</name>
    <dbReference type="NCBI Taxonomy" id="1262450"/>
    <lineage>
        <taxon>Eukaryota</taxon>
        <taxon>Fungi</taxon>
        <taxon>Dikarya</taxon>
        <taxon>Ascomycota</taxon>
        <taxon>Pezizomycotina</taxon>
        <taxon>Sordariomycetes</taxon>
        <taxon>Sordariomycetidae</taxon>
        <taxon>Ophiostomatales</taxon>
        <taxon>Ophiostomataceae</taxon>
        <taxon>Ophiostoma</taxon>
    </lineage>
</organism>
<protein>
    <submittedName>
        <fullName evidence="2">Uncharacterized protein</fullName>
    </submittedName>
</protein>
<dbReference type="AlphaFoldDB" id="S3BZX5"/>
<dbReference type="EMBL" id="KE148152">
    <property type="protein sequence ID" value="EPE06834.1"/>
    <property type="molecule type" value="Genomic_DNA"/>
</dbReference>
<sequence>MAKLLPKSIYTPLPTFFKKNDDDGLDALRQHVVFVSWAGTIPVTYRLLPALARARQRNRDAAHKEDAGNAAMDTTQKTHQNSFERKRHMRPLLRGDCIDYANHILETLPRANATDPLIFKDISFLGESGFPDTTHVTRAELKLFHDFLGEAFDSVAVSYYGTFIEIECIELPAADQRPFSIGGFIALWATPGSEQFLPILGDTANGPNCELEETYRGQNFRDTIPTVSAVEYLANNIFPDCEALSFIDRELVVEMPETAEDTWHKKLNDLPHGFNGTAAVISYHNGPLATTVHARRAIQPDPSHLQALIADETDYVAQDGKVYPGTMVSSLNAQGHVSLSVSAGIMVQNDRHSRLVCPYHTWAELDQKDPGVLGQGTEQARRVFAAAQGADGDTAGSVFGHLEQRLPDSDIGLVKVNEEVAFESVLMDTDIRPKALLRLENVRAGDDYLFESFVTGRQWIKCIGRRFPITRRRATALLSPDNTGYVKLAQGVFATNTSVSTRQPAIRDRVCGSMLLEAVPVNYNYVLFHNPPPTERQGPYYNTNGMIWEAAATPPTCPIRQVLYRSLYWTTSRGSQRAMQRVYKRAISQNSGP</sequence>
<proteinExistence type="predicted"/>
<dbReference type="eggNOG" id="ENOG502SYQQ">
    <property type="taxonomic scope" value="Eukaryota"/>
</dbReference>
<evidence type="ECO:0000313" key="2">
    <source>
        <dbReference type="EMBL" id="EPE06834.1"/>
    </source>
</evidence>